<gene>
    <name evidence="2" type="ORF">OG579_21455</name>
</gene>
<dbReference type="RefSeq" id="WP_328857597.1">
    <property type="nucleotide sequence ID" value="NZ_CP108021.1"/>
</dbReference>
<accession>A0AAU4K2F6</accession>
<keyword evidence="3" id="KW-1185">Reference proteome</keyword>
<evidence type="ECO:0000313" key="2">
    <source>
        <dbReference type="EMBL" id="WUM20213.1"/>
    </source>
</evidence>
<name>A0AAU4K2F6_9NOCA</name>
<dbReference type="Proteomes" id="UP001432128">
    <property type="component" value="Chromosome"/>
</dbReference>
<evidence type="ECO:0008006" key="4">
    <source>
        <dbReference type="Google" id="ProtNLM"/>
    </source>
</evidence>
<evidence type="ECO:0000313" key="3">
    <source>
        <dbReference type="Proteomes" id="UP001432128"/>
    </source>
</evidence>
<evidence type="ECO:0000256" key="1">
    <source>
        <dbReference type="SAM" id="MobiDB-lite"/>
    </source>
</evidence>
<sequence>MDRVTGNDESYLLAEQLFGLSAPIQFCWVLPHEPGPRALADLHAELCRGPLSRKVVRSKVPFARDRWVRSERPADVIVSSEAIDDADVAGWFDSRVRSVRLDPAGGRGWELEAVALRSGRMAVSLLVSHMVSDGQGVYRALDAAAASASHTTLASESAVRGIGGLRADAVDAVVQIGAAARSLGLLLAATPRALLVSRRSPSRPRPPRPTANTPVSSEDAPEPTLAFYDLDRDRWRSRAGELGGTSNSLFTGLISGLAHRAGVAADTGDMRVCMAVSTREGEEDLRANASGGVWITVPTPTSASTGLSAIRAASKQAFADYAATGDRQAADNLQPVVRLLPRRLIATMMRSIPGPDTTVSNLGAVPESALRIGDVTAESFSIRALMQGQTPEMRRMTGPALAAWAVEYGSTVTIAFFGISPDHFGDADALHDDIRAELESWELAYSAW</sequence>
<reference evidence="2 3" key="1">
    <citation type="submission" date="2022-10" db="EMBL/GenBank/DDBJ databases">
        <title>The complete genomes of actinobacterial strains from the NBC collection.</title>
        <authorList>
            <person name="Joergensen T.S."/>
            <person name="Alvarez Arevalo M."/>
            <person name="Sterndorff E.B."/>
            <person name="Faurdal D."/>
            <person name="Vuksanovic O."/>
            <person name="Mourched A.-S."/>
            <person name="Charusanti P."/>
            <person name="Shaw S."/>
            <person name="Blin K."/>
            <person name="Weber T."/>
        </authorList>
    </citation>
    <scope>NUCLEOTIDE SEQUENCE [LARGE SCALE GENOMIC DNA]</scope>
    <source>
        <strain evidence="2 3">NBC_00319</strain>
    </source>
</reference>
<dbReference type="EMBL" id="CP108021">
    <property type="protein sequence ID" value="WUM20213.1"/>
    <property type="molecule type" value="Genomic_DNA"/>
</dbReference>
<protein>
    <recommendedName>
        <fullName evidence="4">Diacylglycerol O-acyltransferase</fullName>
    </recommendedName>
</protein>
<feature type="region of interest" description="Disordered" evidence="1">
    <location>
        <begin position="197"/>
        <end position="223"/>
    </location>
</feature>
<proteinExistence type="predicted"/>
<organism evidence="2 3">
    <name type="scientific">Williamsia herbipolensis</name>
    <dbReference type="NCBI Taxonomy" id="1603258"/>
    <lineage>
        <taxon>Bacteria</taxon>
        <taxon>Bacillati</taxon>
        <taxon>Actinomycetota</taxon>
        <taxon>Actinomycetes</taxon>
        <taxon>Mycobacteriales</taxon>
        <taxon>Nocardiaceae</taxon>
        <taxon>Williamsia</taxon>
    </lineage>
</organism>
<dbReference type="KEGG" id="whr:OG579_21455"/>
<dbReference type="AlphaFoldDB" id="A0AAU4K2F6"/>